<feature type="transmembrane region" description="Helical" evidence="10">
    <location>
        <begin position="12"/>
        <end position="36"/>
    </location>
</feature>
<dbReference type="EC" id="3.1.4.52" evidence="2"/>
<evidence type="ECO:0000256" key="5">
    <source>
        <dbReference type="ARBA" id="ARBA00022692"/>
    </source>
</evidence>
<keyword evidence="13" id="KW-1185">Reference proteome</keyword>
<dbReference type="OrthoDB" id="675397at2"/>
<accession>A0A097R0M7</accession>
<dbReference type="PANTHER" id="PTHR33121:SF80">
    <property type="entry name" value="CYCLIC DI-GMP PHOSPHODIESTERASE PDEL"/>
    <property type="match status" value="1"/>
</dbReference>
<evidence type="ECO:0000256" key="7">
    <source>
        <dbReference type="ARBA" id="ARBA00022989"/>
    </source>
</evidence>
<evidence type="ECO:0000256" key="4">
    <source>
        <dbReference type="ARBA" id="ARBA00022636"/>
    </source>
</evidence>
<dbReference type="PANTHER" id="PTHR33121">
    <property type="entry name" value="CYCLIC DI-GMP PHOSPHODIESTERASE PDEF"/>
    <property type="match status" value="1"/>
</dbReference>
<evidence type="ECO:0000256" key="9">
    <source>
        <dbReference type="ARBA" id="ARBA00034290"/>
    </source>
</evidence>
<dbReference type="InterPro" id="IPR001633">
    <property type="entry name" value="EAL_dom"/>
</dbReference>
<feature type="domain" description="EAL" evidence="11">
    <location>
        <begin position="259"/>
        <end position="511"/>
    </location>
</feature>
<proteinExistence type="predicted"/>
<dbReference type="SUPFAM" id="SSF141868">
    <property type="entry name" value="EAL domain-like"/>
    <property type="match status" value="1"/>
</dbReference>
<reference evidence="12 13" key="1">
    <citation type="journal article" date="2014" name="Gut Pathog.">
        <title>Gene clusters of Hafnia alvei strain FB1 important in survival and pathogenesis: a draft genome perspective.</title>
        <authorList>
            <person name="Tan J.Y."/>
            <person name="Yin W.F."/>
            <person name="Chan K.G."/>
        </authorList>
    </citation>
    <scope>NUCLEOTIDE SEQUENCE [LARGE SCALE GENOMIC DNA]</scope>
    <source>
        <strain evidence="12 13">FB1</strain>
    </source>
</reference>
<evidence type="ECO:0000313" key="12">
    <source>
        <dbReference type="EMBL" id="AIU72271.1"/>
    </source>
</evidence>
<evidence type="ECO:0000259" key="11">
    <source>
        <dbReference type="PROSITE" id="PS50883"/>
    </source>
</evidence>
<dbReference type="InterPro" id="IPR050706">
    <property type="entry name" value="Cyclic-di-GMP_PDE-like"/>
</dbReference>
<evidence type="ECO:0000256" key="2">
    <source>
        <dbReference type="ARBA" id="ARBA00012282"/>
    </source>
</evidence>
<evidence type="ECO:0000256" key="6">
    <source>
        <dbReference type="ARBA" id="ARBA00022801"/>
    </source>
</evidence>
<dbReference type="PROSITE" id="PS50883">
    <property type="entry name" value="EAL"/>
    <property type="match status" value="1"/>
</dbReference>
<evidence type="ECO:0000256" key="3">
    <source>
        <dbReference type="ARBA" id="ARBA00022475"/>
    </source>
</evidence>
<dbReference type="RefSeq" id="WP_025800846.1">
    <property type="nucleotide sequence ID" value="NZ_CP009706.1"/>
</dbReference>
<evidence type="ECO:0000256" key="10">
    <source>
        <dbReference type="SAM" id="Phobius"/>
    </source>
</evidence>
<name>A0A097R0M7_HAFAL</name>
<dbReference type="InterPro" id="IPR035919">
    <property type="entry name" value="EAL_sf"/>
</dbReference>
<comment type="subcellular location">
    <subcellularLocation>
        <location evidence="1">Cell membrane</location>
        <topology evidence="1">Multi-pass membrane protein</topology>
    </subcellularLocation>
</comment>
<dbReference type="SMART" id="SM00052">
    <property type="entry name" value="EAL"/>
    <property type="match status" value="1"/>
</dbReference>
<dbReference type="eggNOG" id="COG2200">
    <property type="taxonomic scope" value="Bacteria"/>
</dbReference>
<organism evidence="12 13">
    <name type="scientific">Hafnia alvei FB1</name>
    <dbReference type="NCBI Taxonomy" id="1453496"/>
    <lineage>
        <taxon>Bacteria</taxon>
        <taxon>Pseudomonadati</taxon>
        <taxon>Pseudomonadota</taxon>
        <taxon>Gammaproteobacteria</taxon>
        <taxon>Enterobacterales</taxon>
        <taxon>Hafniaceae</taxon>
        <taxon>Hafnia</taxon>
    </lineage>
</organism>
<evidence type="ECO:0000256" key="8">
    <source>
        <dbReference type="ARBA" id="ARBA00023136"/>
    </source>
</evidence>
<evidence type="ECO:0000313" key="13">
    <source>
        <dbReference type="Proteomes" id="UP000029986"/>
    </source>
</evidence>
<dbReference type="PATRIC" id="fig|1453496.5.peg.1521"/>
<keyword evidence="8 10" id="KW-0472">Membrane</keyword>
<dbReference type="Gene3D" id="3.20.20.450">
    <property type="entry name" value="EAL domain"/>
    <property type="match status" value="1"/>
</dbReference>
<dbReference type="KEGG" id="hav:AT03_07655"/>
<gene>
    <name evidence="12" type="ORF">AT03_07655</name>
</gene>
<dbReference type="CDD" id="cd01948">
    <property type="entry name" value="EAL"/>
    <property type="match status" value="1"/>
</dbReference>
<dbReference type="HOGENOM" id="CLU_000445_131_0_6"/>
<keyword evidence="7 10" id="KW-1133">Transmembrane helix</keyword>
<dbReference type="EMBL" id="CP009706">
    <property type="protein sequence ID" value="AIU72271.1"/>
    <property type="molecule type" value="Genomic_DNA"/>
</dbReference>
<dbReference type="Pfam" id="PF00563">
    <property type="entry name" value="EAL"/>
    <property type="match status" value="1"/>
</dbReference>
<keyword evidence="4" id="KW-0973">c-di-GMP</keyword>
<keyword evidence="6" id="KW-0378">Hydrolase</keyword>
<sequence>MTQLFRSASFRPVARLIVSLLVVILILIIAVLTISWQISRGMERDIEQRLQRAISQFDATLQNAETAANAVHDYLGKACNTETQDALRYQVTVVPDIRTVNLATGDNVYCSSLAGKYSTSVSTSKYVGGMLLMLNGNPVTPNRSLIAFRKPYGEHSVLVGVDGYYLKNVLELLQTPTEIHLLVGTSWMDSSGHVSDEKFQPNGTSYFKTSTRFPYTVATEIPTSTHWEYVWEYSSGSIILFPLLAVLLGFVTYRTMGRVNSPLSELRSGLKNHEFIPFIQPVVSGNTNDLTGCEVLMRWRHPQMGMIAPNQFIPLAEESGLIVPMTQDLMAQVRDYFAPLAERLPYNFHFGINISASHFKDLSLVEDCRQFLAAFEGYKIQLVLELTERQLIVPSEMTHRIFHELHELGVLIALDDFGTGHSSLAYLREFHIDILKIDQSFIRMIGSDALSGHIVDNVIDLAKRLQMVTVAEGVETPEQAEHLKQYNLDFLQGYLFGRPEDLKIFSDKWLL</sequence>
<dbReference type="GO" id="GO:0071111">
    <property type="term" value="F:cyclic-guanylate-specific phosphodiesterase activity"/>
    <property type="evidence" value="ECO:0007669"/>
    <property type="project" value="UniProtKB-EC"/>
</dbReference>
<dbReference type="Pfam" id="PF12792">
    <property type="entry name" value="CSS-motif"/>
    <property type="match status" value="1"/>
</dbReference>
<dbReference type="InterPro" id="IPR024744">
    <property type="entry name" value="CSS-motif_dom"/>
</dbReference>
<protein>
    <recommendedName>
        <fullName evidence="2">cyclic-guanylate-specific phosphodiesterase</fullName>
        <ecNumber evidence="2">3.1.4.52</ecNumber>
    </recommendedName>
</protein>
<dbReference type="GO" id="GO:0005886">
    <property type="term" value="C:plasma membrane"/>
    <property type="evidence" value="ECO:0007669"/>
    <property type="project" value="UniProtKB-SubCell"/>
</dbReference>
<keyword evidence="3" id="KW-1003">Cell membrane</keyword>
<evidence type="ECO:0000256" key="1">
    <source>
        <dbReference type="ARBA" id="ARBA00004651"/>
    </source>
</evidence>
<dbReference type="Proteomes" id="UP000029986">
    <property type="component" value="Chromosome"/>
</dbReference>
<comment type="catalytic activity">
    <reaction evidence="9">
        <text>3',3'-c-di-GMP + H2O = 5'-phosphoguanylyl(3'-&gt;5')guanosine + H(+)</text>
        <dbReference type="Rhea" id="RHEA:24902"/>
        <dbReference type="ChEBI" id="CHEBI:15377"/>
        <dbReference type="ChEBI" id="CHEBI:15378"/>
        <dbReference type="ChEBI" id="CHEBI:58754"/>
        <dbReference type="ChEBI" id="CHEBI:58805"/>
        <dbReference type="EC" id="3.1.4.52"/>
    </reaction>
</comment>
<dbReference type="AlphaFoldDB" id="A0A097R0M7"/>
<keyword evidence="5 10" id="KW-0812">Transmembrane</keyword>